<gene>
    <name evidence="1" type="ORF">N1F79_10355</name>
</gene>
<dbReference type="EMBL" id="JAODOP010000004">
    <property type="protein sequence ID" value="MEF3833533.1"/>
    <property type="molecule type" value="Genomic_DNA"/>
</dbReference>
<evidence type="ECO:0000313" key="2">
    <source>
        <dbReference type="Proteomes" id="UP001337305"/>
    </source>
</evidence>
<name>A0ABU7XSL8_9FLAO</name>
<sequence length="269" mass="31211">MSFSQTESFLIQVGQQSNKTYTYKIEETSTTNTFKNVDKEMKKMLDSIGFPIRLKANKKESFRMKVFTFNVDNNKDIPVEILFDQFSYKGKYNRDKIDDRHDFNSLKIIGRINTKKEIIIGDFFIDNKRSKDESIIKPYYNNFGSIVIFPDDSLLIGDSFIVEKPMINEESLADIIGSTIKSKLTLTQVKKGTAYFSIEQIVKLDKENAIKEITNLNVKSKGELEVDIDGNYIKRVFLESYVNYDKILHEGNTINFKHKSTLRVNIIEK</sequence>
<accession>A0ABU7XSL8</accession>
<comment type="caution">
    <text evidence="1">The sequence shown here is derived from an EMBL/GenBank/DDBJ whole genome shotgun (WGS) entry which is preliminary data.</text>
</comment>
<keyword evidence="2" id="KW-1185">Reference proteome</keyword>
<dbReference type="Proteomes" id="UP001337305">
    <property type="component" value="Unassembled WGS sequence"/>
</dbReference>
<evidence type="ECO:0000313" key="1">
    <source>
        <dbReference type="EMBL" id="MEF3833533.1"/>
    </source>
</evidence>
<organism evidence="1 2">
    <name type="scientific">Flavivirga spongiicola</name>
    <dbReference type="NCBI Taxonomy" id="421621"/>
    <lineage>
        <taxon>Bacteria</taxon>
        <taxon>Pseudomonadati</taxon>
        <taxon>Bacteroidota</taxon>
        <taxon>Flavobacteriia</taxon>
        <taxon>Flavobacteriales</taxon>
        <taxon>Flavobacteriaceae</taxon>
        <taxon>Flavivirga</taxon>
    </lineage>
</organism>
<protein>
    <submittedName>
        <fullName evidence="1">Uncharacterized protein</fullName>
    </submittedName>
</protein>
<proteinExistence type="predicted"/>
<dbReference type="RefSeq" id="WP_303305876.1">
    <property type="nucleotide sequence ID" value="NZ_JAODOP010000004.1"/>
</dbReference>
<reference evidence="1 2" key="1">
    <citation type="submission" date="2022-09" db="EMBL/GenBank/DDBJ databases">
        <title>Genome sequencing of Flavivirga sp. MEBiC05379.</title>
        <authorList>
            <person name="Oh H.-M."/>
            <person name="Kwon K.K."/>
            <person name="Park M.J."/>
            <person name="Yang S.-H."/>
        </authorList>
    </citation>
    <scope>NUCLEOTIDE SEQUENCE [LARGE SCALE GENOMIC DNA]</scope>
    <source>
        <strain evidence="1 2">MEBiC05379</strain>
    </source>
</reference>